<dbReference type="EMBL" id="GBEZ01022619">
    <property type="protein sequence ID" value="JAC64228.1"/>
    <property type="molecule type" value="Transcribed_RNA"/>
</dbReference>
<feature type="chain" id="PRO_5030002132" description="Amine oxidase domain-containing protein" evidence="1">
    <location>
        <begin position="21"/>
        <end position="545"/>
    </location>
</feature>
<keyword evidence="1" id="KW-0732">Signal</keyword>
<dbReference type="SUPFAM" id="SSF51905">
    <property type="entry name" value="FAD/NAD(P)-binding domain"/>
    <property type="match status" value="1"/>
</dbReference>
<organism evidence="2">
    <name type="scientific">Tetraselmis sp. GSL018</name>
    <dbReference type="NCBI Taxonomy" id="582737"/>
    <lineage>
        <taxon>Eukaryota</taxon>
        <taxon>Viridiplantae</taxon>
        <taxon>Chlorophyta</taxon>
        <taxon>core chlorophytes</taxon>
        <taxon>Chlorodendrophyceae</taxon>
        <taxon>Chlorodendrales</taxon>
        <taxon>Chlorodendraceae</taxon>
        <taxon>Tetraselmis</taxon>
    </lineage>
</organism>
<dbReference type="Pfam" id="PF13450">
    <property type="entry name" value="NAD_binding_8"/>
    <property type="match status" value="1"/>
</dbReference>
<evidence type="ECO:0008006" key="3">
    <source>
        <dbReference type="Google" id="ProtNLM"/>
    </source>
</evidence>
<proteinExistence type="predicted"/>
<protein>
    <recommendedName>
        <fullName evidence="3">Amine oxidase domain-containing protein</fullName>
    </recommendedName>
</protein>
<name>A0A061QWZ9_9CHLO</name>
<evidence type="ECO:0000256" key="1">
    <source>
        <dbReference type="SAM" id="SignalP"/>
    </source>
</evidence>
<feature type="signal peptide" evidence="1">
    <location>
        <begin position="1"/>
        <end position="20"/>
    </location>
</feature>
<dbReference type="InterPro" id="IPR036188">
    <property type="entry name" value="FAD/NAD-bd_sf"/>
</dbReference>
<gene>
    <name evidence="2" type="ORF">TSPGSL018_18772</name>
</gene>
<dbReference type="Gene3D" id="3.50.50.60">
    <property type="entry name" value="FAD/NAD(P)-binding domain"/>
    <property type="match status" value="1"/>
</dbReference>
<evidence type="ECO:0000313" key="2">
    <source>
        <dbReference type="EMBL" id="JAC64228.1"/>
    </source>
</evidence>
<accession>A0A061QWZ9</accession>
<reference evidence="2" key="1">
    <citation type="submission" date="2014-05" db="EMBL/GenBank/DDBJ databases">
        <title>The transcriptome of the halophilic microalga Tetraselmis sp. GSL018 isolated from the Great Salt Lake, Utah.</title>
        <authorList>
            <person name="Jinkerson R.E."/>
            <person name="D'Adamo S."/>
            <person name="Posewitz M.C."/>
        </authorList>
    </citation>
    <scope>NUCLEOTIDE SEQUENCE</scope>
    <source>
        <strain evidence="2">GSL018</strain>
    </source>
</reference>
<sequence length="545" mass="59954">MEFPVVLLVLYGCLVLCVQAVEPFDYRDVSFSGQLTDDCEQSVVGGGWSGLYFAYRLATSNLKRAKSLCVFEGTNRLGGRTYSVRIEGTEFTLDVGAYRFAPDMHLPGDLILDELGIPTECYEPGCPSPKVDFPAPFSFNYSEPLRRIVDPASKLPGGYETALRKLAQRLKRLGAKIFLETKLTDIEVRDFPQSSRLTFSGPNGQSVAESKLVLLNLPRQHMFSLPSVPTTMDKRVADMLKCVAFDLPESLFPNATNIQDGGTLTKAYVYYKDAWWVTKLRKTQGNFPVSGFQPLATSYGIYFLIHWGDGPTSCRAEGGAEASECHGFLEVYYSVSNETFFSSIPADLTDPLGTLDRSDGSPSTAAALDTMHAALTEAVGPFLREAGVSANDLPSPEMIVVGVWRRPDKSRPIGEGLWYTSPTKVYWSPEVSGSPADACGVPGMTEEEYRATLLQPWGLDAAVFLANNDYYIQDVRYIFGDWAEDSLLQAERALRRIGVGRPEWLNATYYQEKVAGMDTDAASPVSMRGAAFPLGRKMGHGLAFS</sequence>
<dbReference type="AlphaFoldDB" id="A0A061QWZ9"/>